<evidence type="ECO:0000259" key="4">
    <source>
        <dbReference type="PROSITE" id="PS50222"/>
    </source>
</evidence>
<dbReference type="Gene3D" id="1.10.238.230">
    <property type="match status" value="1"/>
</dbReference>
<feature type="compositionally biased region" description="Polar residues" evidence="3">
    <location>
        <begin position="92"/>
        <end position="104"/>
    </location>
</feature>
<sequence>MKDMAVPPDAVHCECSLLVARAPRLKMEVATRRLRTAATPDRPRPRSLSRFFETIVRKMFDSQRKPKDFSPQKLPDVSETPQNQKLSRHSSDLSINEPSKNASPRINGHSRPNKLIHSDSRPDVDSSSGTSDGSLNATHGAKNLEESVSLLIDKSIDVHGRSGAFPQLKSAPISCPKFHYPQGIPVSTIENDAALRRVCRVFREFPDEQCSLADMPRVCEAANLPLYWKHPIFVSLTKGEPRRASLTDFTAWWRAMTSIAHDEAARFVYTLSGGNKSFLTREDLYGMVMDIMHTHPGLEFCREAVDFHDKYCDVVIARITWNLGCVWKGKITADCLRKSDFLKSVRQLQEDSEINRCVRYFSYEHFYVIYCKFWEIDNNHDQIVSKADMKLHKDGAITDLVLNRIFFSCAVRLTKKDTMNLIGFTNFLLAEEDKNHPTSIEYWFRVLDEDGDGFISMYEMEKFHQAVIDKLSEERIDTMSFKDVACQMFDMICPANGTAFRLMDLKKSPLSIRLLNALINWRKFYAQEVTEGTERVLDENGRELSDWERFCSEEYETMMENEEEVDENFFFLTLSTNRSYIAYNNDAQAYQCYGYFDSGDYPPLPGRSSNSNHWPLYPLTSQYMSATTFDTSKGRHTGVDLNIPVPWWGFLDMNGHVIERVQDYWVKVGYTNAPVNMLSLNRDQLARLIYDRSLRWNRQHQPSLPIAVLPRSYAPLSCKPPMCNPHQSIVGFGSGFQLIAVEERALRVECLHHGIVVEVAKLRHRPLRREKSLPQQRCRLNFLQASNWSRANHPCAAREVFSSLQNFLKKSQPQQQLVNRGQP</sequence>
<evidence type="ECO:0000256" key="1">
    <source>
        <dbReference type="ARBA" id="ARBA00022723"/>
    </source>
</evidence>
<dbReference type="InterPro" id="IPR002048">
    <property type="entry name" value="EF_hand_dom"/>
</dbReference>
<dbReference type="PROSITE" id="PS50222">
    <property type="entry name" value="EF_HAND_2"/>
    <property type="match status" value="1"/>
</dbReference>
<dbReference type="SUPFAM" id="SSF47473">
    <property type="entry name" value="EF-hand"/>
    <property type="match status" value="2"/>
</dbReference>
<dbReference type="Pfam" id="PF17958">
    <property type="entry name" value="EF-hand_13"/>
    <property type="match status" value="1"/>
</dbReference>
<dbReference type="EMBL" id="JAVFWL010000006">
    <property type="protein sequence ID" value="KAK6759234.1"/>
    <property type="molecule type" value="Genomic_DNA"/>
</dbReference>
<dbReference type="Pfam" id="PF21161">
    <property type="entry name" value="P2R3B_EF-hand"/>
    <property type="match status" value="1"/>
</dbReference>
<dbReference type="InterPro" id="IPR048855">
    <property type="entry name" value="P2R3A_B_D_EF-hand"/>
</dbReference>
<dbReference type="Gene3D" id="1.10.238.10">
    <property type="entry name" value="EF-hand"/>
    <property type="match status" value="1"/>
</dbReference>
<dbReference type="Proteomes" id="UP001303046">
    <property type="component" value="Unassembled WGS sequence"/>
</dbReference>
<proteinExistence type="predicted"/>
<accession>A0ABR1E989</accession>
<feature type="compositionally biased region" description="Low complexity" evidence="3">
    <location>
        <begin position="125"/>
        <end position="134"/>
    </location>
</feature>
<dbReference type="PANTHER" id="PTHR14095:SF0">
    <property type="entry name" value="MIP22305P"/>
    <property type="match status" value="1"/>
</dbReference>
<evidence type="ECO:0000256" key="3">
    <source>
        <dbReference type="SAM" id="MobiDB-lite"/>
    </source>
</evidence>
<name>A0ABR1E989_NECAM</name>
<dbReference type="Gene3D" id="1.10.238.220">
    <property type="match status" value="1"/>
</dbReference>
<gene>
    <name evidence="5" type="primary">Necator_chrX.g21238</name>
    <name evidence="5" type="ORF">RB195_021077</name>
</gene>
<evidence type="ECO:0000313" key="6">
    <source>
        <dbReference type="Proteomes" id="UP001303046"/>
    </source>
</evidence>
<dbReference type="InterPro" id="IPR041534">
    <property type="entry name" value="EF-hand_13"/>
</dbReference>
<dbReference type="InterPro" id="IPR018247">
    <property type="entry name" value="EF_Hand_1_Ca_BS"/>
</dbReference>
<keyword evidence="1" id="KW-0479">Metal-binding</keyword>
<organism evidence="5 6">
    <name type="scientific">Necator americanus</name>
    <name type="common">Human hookworm</name>
    <dbReference type="NCBI Taxonomy" id="51031"/>
    <lineage>
        <taxon>Eukaryota</taxon>
        <taxon>Metazoa</taxon>
        <taxon>Ecdysozoa</taxon>
        <taxon>Nematoda</taxon>
        <taxon>Chromadorea</taxon>
        <taxon>Rhabditida</taxon>
        <taxon>Rhabditina</taxon>
        <taxon>Rhabditomorpha</taxon>
        <taxon>Strongyloidea</taxon>
        <taxon>Ancylostomatidae</taxon>
        <taxon>Bunostominae</taxon>
        <taxon>Necator</taxon>
    </lineage>
</organism>
<keyword evidence="6" id="KW-1185">Reference proteome</keyword>
<evidence type="ECO:0000256" key="2">
    <source>
        <dbReference type="ARBA" id="ARBA00022837"/>
    </source>
</evidence>
<dbReference type="InterPro" id="IPR011992">
    <property type="entry name" value="EF-hand-dom_pair"/>
</dbReference>
<protein>
    <recommendedName>
        <fullName evidence="4">EF-hand domain-containing protein</fullName>
    </recommendedName>
</protein>
<feature type="region of interest" description="Disordered" evidence="3">
    <location>
        <begin position="62"/>
        <end position="139"/>
    </location>
</feature>
<dbReference type="PROSITE" id="PS00018">
    <property type="entry name" value="EF_HAND_1"/>
    <property type="match status" value="1"/>
</dbReference>
<feature type="domain" description="EF-hand" evidence="4">
    <location>
        <begin position="435"/>
        <end position="470"/>
    </location>
</feature>
<evidence type="ECO:0000313" key="5">
    <source>
        <dbReference type="EMBL" id="KAK6759234.1"/>
    </source>
</evidence>
<keyword evidence="2" id="KW-0106">Calcium</keyword>
<dbReference type="PANTHER" id="PTHR14095">
    <property type="entry name" value="PHOSPHATASE 2A REGULATORY SUBUNIT-RELATED"/>
    <property type="match status" value="1"/>
</dbReference>
<reference evidence="5 6" key="1">
    <citation type="submission" date="2023-08" db="EMBL/GenBank/DDBJ databases">
        <title>A Necator americanus chromosomal reference genome.</title>
        <authorList>
            <person name="Ilik V."/>
            <person name="Petrzelkova K.J."/>
            <person name="Pardy F."/>
            <person name="Fuh T."/>
            <person name="Niatou-Singa F.S."/>
            <person name="Gouil Q."/>
            <person name="Baker L."/>
            <person name="Ritchie M.E."/>
            <person name="Jex A.R."/>
            <person name="Gazzola D."/>
            <person name="Li H."/>
            <person name="Toshio Fujiwara R."/>
            <person name="Zhan B."/>
            <person name="Aroian R.V."/>
            <person name="Pafco B."/>
            <person name="Schwarz E.M."/>
        </authorList>
    </citation>
    <scope>NUCLEOTIDE SEQUENCE [LARGE SCALE GENOMIC DNA]</scope>
    <source>
        <strain evidence="5 6">Aroian</strain>
        <tissue evidence="5">Whole animal</tissue>
    </source>
</reference>
<comment type="caution">
    <text evidence="5">The sequence shown here is derived from an EMBL/GenBank/DDBJ whole genome shotgun (WGS) entry which is preliminary data.</text>
</comment>
<dbReference type="Pfam" id="PF13499">
    <property type="entry name" value="EF-hand_7"/>
    <property type="match status" value="1"/>
</dbReference>